<dbReference type="Proteomes" id="UP000188354">
    <property type="component" value="Chromosome LG11"/>
</dbReference>
<dbReference type="InterPro" id="IPR017441">
    <property type="entry name" value="Protein_kinase_ATP_BS"/>
</dbReference>
<evidence type="ECO:0000256" key="15">
    <source>
        <dbReference type="PROSITE-ProRule" id="PRU10141"/>
    </source>
</evidence>
<feature type="domain" description="Protein kinase" evidence="18">
    <location>
        <begin position="320"/>
        <end position="609"/>
    </location>
</feature>
<dbReference type="InterPro" id="IPR011009">
    <property type="entry name" value="Kinase-like_dom_sf"/>
</dbReference>
<dbReference type="PROSITE" id="PS00107">
    <property type="entry name" value="PROTEIN_KINASE_ATP"/>
    <property type="match status" value="1"/>
</dbReference>
<evidence type="ECO:0000256" key="12">
    <source>
        <dbReference type="ARBA" id="ARBA00023180"/>
    </source>
</evidence>
<evidence type="ECO:0000256" key="14">
    <source>
        <dbReference type="ARBA" id="ARBA00048679"/>
    </source>
</evidence>
<dbReference type="PROSITE" id="PS50011">
    <property type="entry name" value="PROTEIN_KINASE_DOM"/>
    <property type="match status" value="1"/>
</dbReference>
<feature type="binding site" evidence="15">
    <location>
        <position position="348"/>
    </location>
    <ligand>
        <name>ATP</name>
        <dbReference type="ChEBI" id="CHEBI:30616"/>
    </ligand>
</feature>
<evidence type="ECO:0000313" key="20">
    <source>
        <dbReference type="Proteomes" id="UP000188354"/>
    </source>
</evidence>
<reference evidence="19 20" key="1">
    <citation type="journal article" date="2017" name="Plant Biotechnol. J.">
        <title>A comprehensive draft genome sequence for lupin (Lupinus angustifolius), an emerging health food: insights into plant-microbe interactions and legume evolution.</title>
        <authorList>
            <person name="Hane J.K."/>
            <person name="Ming Y."/>
            <person name="Kamphuis L.G."/>
            <person name="Nelson M.N."/>
            <person name="Garg G."/>
            <person name="Atkins C.A."/>
            <person name="Bayer P.E."/>
            <person name="Bravo A."/>
            <person name="Bringans S."/>
            <person name="Cannon S."/>
            <person name="Edwards D."/>
            <person name="Foley R."/>
            <person name="Gao L.L."/>
            <person name="Harrison M.J."/>
            <person name="Huang W."/>
            <person name="Hurgobin B."/>
            <person name="Li S."/>
            <person name="Liu C.W."/>
            <person name="McGrath A."/>
            <person name="Morahan G."/>
            <person name="Murray J."/>
            <person name="Weller J."/>
            <person name="Jian J."/>
            <person name="Singh K.B."/>
        </authorList>
    </citation>
    <scope>NUCLEOTIDE SEQUENCE [LARGE SCALE GENOMIC DNA]</scope>
    <source>
        <strain evidence="20">cv. Tanjil</strain>
        <tissue evidence="19">Whole plant</tissue>
    </source>
</reference>
<evidence type="ECO:0000256" key="1">
    <source>
        <dbReference type="ARBA" id="ARBA00004479"/>
    </source>
</evidence>
<keyword evidence="11 16" id="KW-0472">Membrane</keyword>
<keyword evidence="4" id="KW-0808">Transferase</keyword>
<dbReference type="InterPro" id="IPR008271">
    <property type="entry name" value="Ser/Thr_kinase_AS"/>
</dbReference>
<dbReference type="InterPro" id="IPR025287">
    <property type="entry name" value="WAK_GUB"/>
</dbReference>
<proteinExistence type="predicted"/>
<evidence type="ECO:0000256" key="6">
    <source>
        <dbReference type="ARBA" id="ARBA00022729"/>
    </source>
</evidence>
<evidence type="ECO:0000256" key="11">
    <source>
        <dbReference type="ARBA" id="ARBA00023136"/>
    </source>
</evidence>
<organism evidence="19 20">
    <name type="scientific">Lupinus angustifolius</name>
    <name type="common">Narrow-leaved blue lupine</name>
    <dbReference type="NCBI Taxonomy" id="3871"/>
    <lineage>
        <taxon>Eukaryota</taxon>
        <taxon>Viridiplantae</taxon>
        <taxon>Streptophyta</taxon>
        <taxon>Embryophyta</taxon>
        <taxon>Tracheophyta</taxon>
        <taxon>Spermatophyta</taxon>
        <taxon>Magnoliopsida</taxon>
        <taxon>eudicotyledons</taxon>
        <taxon>Gunneridae</taxon>
        <taxon>Pentapetalae</taxon>
        <taxon>rosids</taxon>
        <taxon>fabids</taxon>
        <taxon>Fabales</taxon>
        <taxon>Fabaceae</taxon>
        <taxon>Papilionoideae</taxon>
        <taxon>50 kb inversion clade</taxon>
        <taxon>genistoids sensu lato</taxon>
        <taxon>core genistoids</taxon>
        <taxon>Genisteae</taxon>
        <taxon>Lupinus</taxon>
    </lineage>
</organism>
<evidence type="ECO:0000256" key="13">
    <source>
        <dbReference type="ARBA" id="ARBA00047899"/>
    </source>
</evidence>
<dbReference type="Pfam" id="PF14380">
    <property type="entry name" value="WAK_assoc"/>
    <property type="match status" value="1"/>
</dbReference>
<feature type="transmembrane region" description="Helical" evidence="16">
    <location>
        <begin position="254"/>
        <end position="276"/>
    </location>
</feature>
<dbReference type="EC" id="2.7.11.1" evidence="2"/>
<dbReference type="AlphaFoldDB" id="A0A1J7GPG4"/>
<dbReference type="GO" id="GO:0016020">
    <property type="term" value="C:membrane"/>
    <property type="evidence" value="ECO:0007669"/>
    <property type="project" value="UniProtKB-SubCell"/>
</dbReference>
<dbReference type="SMART" id="SM00220">
    <property type="entry name" value="S_TKc"/>
    <property type="match status" value="1"/>
</dbReference>
<dbReference type="Gene3D" id="3.30.200.20">
    <property type="entry name" value="Phosphorylase Kinase, domain 1"/>
    <property type="match status" value="1"/>
</dbReference>
<keyword evidence="9 15" id="KW-0067">ATP-binding</keyword>
<dbReference type="GO" id="GO:0030247">
    <property type="term" value="F:polysaccharide binding"/>
    <property type="evidence" value="ECO:0007669"/>
    <property type="project" value="InterPro"/>
</dbReference>
<evidence type="ECO:0000256" key="8">
    <source>
        <dbReference type="ARBA" id="ARBA00022777"/>
    </source>
</evidence>
<dbReference type="PANTHER" id="PTHR27009">
    <property type="entry name" value="RUST RESISTANCE KINASE LR10-RELATED"/>
    <property type="match status" value="1"/>
</dbReference>
<keyword evidence="10 16" id="KW-1133">Transmembrane helix</keyword>
<accession>A0A1J7GPG4</accession>
<dbReference type="OMA" id="NEHYVGC"/>
<keyword evidence="5 16" id="KW-0812">Transmembrane</keyword>
<dbReference type="InterPro" id="IPR032872">
    <property type="entry name" value="WAK_assoc_C"/>
</dbReference>
<comment type="catalytic activity">
    <reaction evidence="13">
        <text>L-threonyl-[protein] + ATP = O-phospho-L-threonyl-[protein] + ADP + H(+)</text>
        <dbReference type="Rhea" id="RHEA:46608"/>
        <dbReference type="Rhea" id="RHEA-COMP:11060"/>
        <dbReference type="Rhea" id="RHEA-COMP:11605"/>
        <dbReference type="ChEBI" id="CHEBI:15378"/>
        <dbReference type="ChEBI" id="CHEBI:30013"/>
        <dbReference type="ChEBI" id="CHEBI:30616"/>
        <dbReference type="ChEBI" id="CHEBI:61977"/>
        <dbReference type="ChEBI" id="CHEBI:456216"/>
        <dbReference type="EC" id="2.7.11.1"/>
    </reaction>
</comment>
<keyword evidence="8" id="KW-0418">Kinase</keyword>
<dbReference type="GO" id="GO:0004674">
    <property type="term" value="F:protein serine/threonine kinase activity"/>
    <property type="evidence" value="ECO:0007669"/>
    <property type="project" value="UniProtKB-KW"/>
</dbReference>
<dbReference type="Gene3D" id="1.10.510.10">
    <property type="entry name" value="Transferase(Phosphotransferase) domain 1"/>
    <property type="match status" value="1"/>
</dbReference>
<dbReference type="EMBL" id="CM007371">
    <property type="protein sequence ID" value="OIW02342.1"/>
    <property type="molecule type" value="Genomic_DNA"/>
</dbReference>
<dbReference type="FunFam" id="1.10.510.10:FF:000590">
    <property type="entry name" value="PR5-like receptor kinase"/>
    <property type="match status" value="1"/>
</dbReference>
<dbReference type="InterPro" id="IPR000719">
    <property type="entry name" value="Prot_kinase_dom"/>
</dbReference>
<evidence type="ECO:0000256" key="17">
    <source>
        <dbReference type="SAM" id="SignalP"/>
    </source>
</evidence>
<evidence type="ECO:0000256" key="7">
    <source>
        <dbReference type="ARBA" id="ARBA00022741"/>
    </source>
</evidence>
<dbReference type="InterPro" id="IPR045874">
    <property type="entry name" value="LRK10/LRL21-25-like"/>
</dbReference>
<keyword evidence="3" id="KW-0723">Serine/threonine-protein kinase</keyword>
<dbReference type="Gramene" id="OIW02342">
    <property type="protein sequence ID" value="OIW02342"/>
    <property type="gene ID" value="TanjilG_11236"/>
</dbReference>
<evidence type="ECO:0000256" key="16">
    <source>
        <dbReference type="SAM" id="Phobius"/>
    </source>
</evidence>
<evidence type="ECO:0000256" key="5">
    <source>
        <dbReference type="ARBA" id="ARBA00022692"/>
    </source>
</evidence>
<dbReference type="FunFam" id="3.30.200.20:FF:000178">
    <property type="entry name" value="serine/threonine-protein kinase PBS1-like"/>
    <property type="match status" value="1"/>
</dbReference>
<name>A0A1J7GPG4_LUPAN</name>
<dbReference type="SUPFAM" id="SSF56112">
    <property type="entry name" value="Protein kinase-like (PK-like)"/>
    <property type="match status" value="1"/>
</dbReference>
<comment type="catalytic activity">
    <reaction evidence="14">
        <text>L-seryl-[protein] + ATP = O-phospho-L-seryl-[protein] + ADP + H(+)</text>
        <dbReference type="Rhea" id="RHEA:17989"/>
        <dbReference type="Rhea" id="RHEA-COMP:9863"/>
        <dbReference type="Rhea" id="RHEA-COMP:11604"/>
        <dbReference type="ChEBI" id="CHEBI:15378"/>
        <dbReference type="ChEBI" id="CHEBI:29999"/>
        <dbReference type="ChEBI" id="CHEBI:30616"/>
        <dbReference type="ChEBI" id="CHEBI:83421"/>
        <dbReference type="ChEBI" id="CHEBI:456216"/>
        <dbReference type="EC" id="2.7.11.1"/>
    </reaction>
</comment>
<evidence type="ECO:0000256" key="2">
    <source>
        <dbReference type="ARBA" id="ARBA00012513"/>
    </source>
</evidence>
<feature type="signal peptide" evidence="17">
    <location>
        <begin position="1"/>
        <end position="20"/>
    </location>
</feature>
<sequence>MSPHILLILNFLVLIITLWSQDSVGSINPKFEACQPKTCGNNSQTISYPFYIEGIQEPFCGYPGFGLSCNKDGFPFLNMSHSQYIIHEIFYNNHSLRVSNAAFSGSNTTSCLPRTQNLTLSGTRLALSPNQKDLFLFFGCEFEWSQLQEHKIGCSAENGTGSVVALYRGDQNLISALMKCKGGVVNMTVESEKGGIQEALRRGFVMTWKVSDCNKCTSTGGKCGFDTEIFSFRCYCPHDTHARKCSSEESGKPVVILATVSAAAGFGLVVIIIYCFRRKLLCRFWKKKSRVNQDFETFLKNYGPIAVRRYSYMEIKKMTNSFKEKLGQGGYGSVFKGKLEDGSLVAVKILSELKGNGEEFINEVASISKTSHVNIVTLIGFCSEESKKALIYEYMANGSLEKFIYETNNLTADCQLNCEMLYQIAIGVGRGLEYLHRGCNTRIFHFDIKPHNILLDEMFCPKISDFGLAKICPRNESVVSMLVARGTIGYIAPEVFCRNIGVVSYKSDVYSFGMLVLEMVGGRRNVNVEVECTSEIYFPYWIYKRIELNEELALRNVMNESDRDKIKKMILASLWCIQTNPSDRPTMHRVVEMLEGNVETLQVPPKPFLSSPSVSPHSSPSH</sequence>
<evidence type="ECO:0000256" key="3">
    <source>
        <dbReference type="ARBA" id="ARBA00022527"/>
    </source>
</evidence>
<dbReference type="GO" id="GO:0005524">
    <property type="term" value="F:ATP binding"/>
    <property type="evidence" value="ECO:0007669"/>
    <property type="project" value="UniProtKB-UniRule"/>
</dbReference>
<dbReference type="PROSITE" id="PS00108">
    <property type="entry name" value="PROTEIN_KINASE_ST"/>
    <property type="match status" value="1"/>
</dbReference>
<gene>
    <name evidence="19" type="ORF">TanjilG_11236</name>
</gene>
<evidence type="ECO:0000256" key="10">
    <source>
        <dbReference type="ARBA" id="ARBA00022989"/>
    </source>
</evidence>
<evidence type="ECO:0000259" key="18">
    <source>
        <dbReference type="PROSITE" id="PS50011"/>
    </source>
</evidence>
<keyword evidence="6 17" id="KW-0732">Signal</keyword>
<keyword evidence="7 15" id="KW-0547">Nucleotide-binding</keyword>
<feature type="chain" id="PRO_5013357913" description="non-specific serine/threonine protein kinase" evidence="17">
    <location>
        <begin position="21"/>
        <end position="622"/>
    </location>
</feature>
<dbReference type="Pfam" id="PF00069">
    <property type="entry name" value="Pkinase"/>
    <property type="match status" value="1"/>
</dbReference>
<keyword evidence="20" id="KW-1185">Reference proteome</keyword>
<evidence type="ECO:0000256" key="9">
    <source>
        <dbReference type="ARBA" id="ARBA00022840"/>
    </source>
</evidence>
<keyword evidence="12" id="KW-0325">Glycoprotein</keyword>
<dbReference type="Pfam" id="PF13947">
    <property type="entry name" value="GUB_WAK_bind"/>
    <property type="match status" value="1"/>
</dbReference>
<evidence type="ECO:0000313" key="19">
    <source>
        <dbReference type="EMBL" id="OIW02342.1"/>
    </source>
</evidence>
<protein>
    <recommendedName>
        <fullName evidence="2">non-specific serine/threonine protein kinase</fullName>
        <ecNumber evidence="2">2.7.11.1</ecNumber>
    </recommendedName>
</protein>
<evidence type="ECO:0000256" key="4">
    <source>
        <dbReference type="ARBA" id="ARBA00022679"/>
    </source>
</evidence>
<comment type="subcellular location">
    <subcellularLocation>
        <location evidence="1">Membrane</location>
        <topology evidence="1">Single-pass type I membrane protein</topology>
    </subcellularLocation>
</comment>